<evidence type="ECO:0000259" key="2">
    <source>
        <dbReference type="PROSITE" id="PS50191"/>
    </source>
</evidence>
<dbReference type="CDD" id="cd00170">
    <property type="entry name" value="SEC14"/>
    <property type="match status" value="1"/>
</dbReference>
<dbReference type="OMA" id="HHYIGRV"/>
<feature type="region of interest" description="Disordered" evidence="1">
    <location>
        <begin position="407"/>
        <end position="454"/>
    </location>
</feature>
<dbReference type="AlphaFoldDB" id="A0A813E8G5"/>
<dbReference type="OrthoDB" id="7777654at2759"/>
<dbReference type="Proteomes" id="UP000654075">
    <property type="component" value="Unassembled WGS sequence"/>
</dbReference>
<organism evidence="3 4">
    <name type="scientific">Polarella glacialis</name>
    <name type="common">Dinoflagellate</name>
    <dbReference type="NCBI Taxonomy" id="89957"/>
    <lineage>
        <taxon>Eukaryota</taxon>
        <taxon>Sar</taxon>
        <taxon>Alveolata</taxon>
        <taxon>Dinophyceae</taxon>
        <taxon>Suessiales</taxon>
        <taxon>Suessiaceae</taxon>
        <taxon>Polarella</taxon>
    </lineage>
</organism>
<comment type="caution">
    <text evidence="3">The sequence shown here is derived from an EMBL/GenBank/DDBJ whole genome shotgun (WGS) entry which is preliminary data.</text>
</comment>
<dbReference type="PROSITE" id="PS50191">
    <property type="entry name" value="CRAL_TRIO"/>
    <property type="match status" value="1"/>
</dbReference>
<dbReference type="SUPFAM" id="SSF52087">
    <property type="entry name" value="CRAL/TRIO domain"/>
    <property type="match status" value="1"/>
</dbReference>
<evidence type="ECO:0000313" key="3">
    <source>
        <dbReference type="EMBL" id="CAE8594190.1"/>
    </source>
</evidence>
<reference evidence="3" key="1">
    <citation type="submission" date="2021-02" db="EMBL/GenBank/DDBJ databases">
        <authorList>
            <person name="Dougan E. K."/>
            <person name="Rhodes N."/>
            <person name="Thang M."/>
            <person name="Chan C."/>
        </authorList>
    </citation>
    <scope>NUCLEOTIDE SEQUENCE</scope>
</reference>
<name>A0A813E8G5_POLGL</name>
<proteinExistence type="predicted"/>
<feature type="domain" description="CRAL-TRIO" evidence="2">
    <location>
        <begin position="149"/>
        <end position="315"/>
    </location>
</feature>
<dbReference type="Pfam" id="PF00650">
    <property type="entry name" value="CRAL_TRIO"/>
    <property type="match status" value="1"/>
</dbReference>
<feature type="region of interest" description="Disordered" evidence="1">
    <location>
        <begin position="1"/>
        <end position="28"/>
    </location>
</feature>
<evidence type="ECO:0000313" key="4">
    <source>
        <dbReference type="Proteomes" id="UP000654075"/>
    </source>
</evidence>
<dbReference type="Gene3D" id="3.40.525.10">
    <property type="entry name" value="CRAL-TRIO lipid binding domain"/>
    <property type="match status" value="1"/>
</dbReference>
<dbReference type="SMART" id="SM00516">
    <property type="entry name" value="SEC14"/>
    <property type="match status" value="1"/>
</dbReference>
<feature type="compositionally biased region" description="Acidic residues" evidence="1">
    <location>
        <begin position="437"/>
        <end position="453"/>
    </location>
</feature>
<dbReference type="PANTHER" id="PTHR46818">
    <property type="entry name" value="DOMAIN-CONTAINING PROTEIN, PUTATIVE-RELATED"/>
    <property type="match status" value="1"/>
</dbReference>
<evidence type="ECO:0000256" key="1">
    <source>
        <dbReference type="SAM" id="MobiDB-lite"/>
    </source>
</evidence>
<gene>
    <name evidence="3" type="ORF">PGLA1383_LOCUS12759</name>
</gene>
<dbReference type="PANTHER" id="PTHR46818:SF1">
    <property type="entry name" value="CHROMOSOME UNDETERMINED SCAFFOLD_125, WHOLE GENOME SHOTGUN SEQUENCE"/>
    <property type="match status" value="1"/>
</dbReference>
<keyword evidence="4" id="KW-1185">Reference proteome</keyword>
<feature type="compositionally biased region" description="Low complexity" evidence="1">
    <location>
        <begin position="9"/>
        <end position="18"/>
    </location>
</feature>
<sequence>MLGKKKSTKSNGSGTPKGSSKKGPDMDGFKTILEPVAVSVKEENIGPFTMAVEAFTFEPQDDMKISHFKNGDKERKIYCNLDLGEDEKENVAKLQEQAKKEGLEFLPSVVIMAGRFLSRARGDPHKAIQLMQATQEWRLDYFKAGPVYDSEVLENLKLGVVYFCGRDFGMRPTLVCRANRIPAEWHNDKKAGTDKLIRTLIFCMEYMIRYMLVPGRIENNCLIVDLKGLGIFGIPMSALHHIYSIMSHHYIGRVFRFYVINMSSTLSAIAGAVKGILTDRQQQKLCLLTDIKELQKDFAPGQLEEDLGGTRKIVTSFYPFPMPGGPYEAGATSGTLQTPTPGVHKVLSEAGIRGRLWDPKLSREENRALHYSPEAYEFFKSNNLPVPPDCQRQHEADQKIREAKEEAEEAARKSAAALSPSDIANNVALEAGNADPEVVEEEEEEEEETEAAEQADVVIQDSSLVSGGFFGCSACYCSQK</sequence>
<dbReference type="InterPro" id="IPR001251">
    <property type="entry name" value="CRAL-TRIO_dom"/>
</dbReference>
<protein>
    <recommendedName>
        <fullName evidence="2">CRAL-TRIO domain-containing protein</fullName>
    </recommendedName>
</protein>
<dbReference type="InterPro" id="IPR036865">
    <property type="entry name" value="CRAL-TRIO_dom_sf"/>
</dbReference>
<accession>A0A813E8G5</accession>
<dbReference type="EMBL" id="CAJNNV010006864">
    <property type="protein sequence ID" value="CAE8594190.1"/>
    <property type="molecule type" value="Genomic_DNA"/>
</dbReference>